<dbReference type="Pfam" id="PF03993">
    <property type="entry name" value="DUF349"/>
    <property type="match status" value="3"/>
</dbReference>
<feature type="coiled-coil region" evidence="1">
    <location>
        <begin position="94"/>
        <end position="130"/>
    </location>
</feature>
<proteinExistence type="predicted"/>
<dbReference type="InterPro" id="IPR007139">
    <property type="entry name" value="DUF349"/>
</dbReference>
<dbReference type="EMBL" id="CP138335">
    <property type="protein sequence ID" value="XBW07174.1"/>
    <property type="molecule type" value="Genomic_DNA"/>
</dbReference>
<evidence type="ECO:0000256" key="1">
    <source>
        <dbReference type="SAM" id="Coils"/>
    </source>
</evidence>
<evidence type="ECO:0000313" key="3">
    <source>
        <dbReference type="EMBL" id="XBW07174.1"/>
    </source>
</evidence>
<keyword evidence="1" id="KW-0175">Coiled coil</keyword>
<accession>A0AAU7V4K4</accession>
<dbReference type="AlphaFoldDB" id="A0AAU7V4K4"/>
<dbReference type="KEGG" id="sapp:SAC06_05825"/>
<feature type="region of interest" description="Disordered" evidence="2">
    <location>
        <begin position="1"/>
        <end position="21"/>
    </location>
</feature>
<feature type="compositionally biased region" description="Polar residues" evidence="2">
    <location>
        <begin position="1"/>
        <end position="10"/>
    </location>
</feature>
<evidence type="ECO:0000256" key="2">
    <source>
        <dbReference type="SAM" id="MobiDB-lite"/>
    </source>
</evidence>
<protein>
    <submittedName>
        <fullName evidence="3">DUF349 domain-containing protein</fullName>
    </submittedName>
</protein>
<feature type="coiled-coil region" evidence="1">
    <location>
        <begin position="305"/>
        <end position="390"/>
    </location>
</feature>
<reference evidence="3" key="1">
    <citation type="submission" date="2023-11" db="EMBL/GenBank/DDBJ databases">
        <title>Scrofimicrobium hongkongense sp. nov., isolated from a patient with peritonitis.</title>
        <authorList>
            <person name="Lao H.Y."/>
            <person name="Wong A.Y.P."/>
            <person name="Ng T.L."/>
            <person name="Wong R.Y.L."/>
            <person name="Yau M.C.Y."/>
            <person name="Lam J.Y.W."/>
            <person name="Siu G.K.H."/>
        </authorList>
    </citation>
    <scope>NUCLEOTIDE SEQUENCE</scope>
    <source>
        <strain evidence="3">R131</strain>
    </source>
</reference>
<name>A0AAU7V4K4_9ACTO</name>
<organism evidence="3">
    <name type="scientific">Scrofimicrobium appendicitidis</name>
    <dbReference type="NCBI Taxonomy" id="3079930"/>
    <lineage>
        <taxon>Bacteria</taxon>
        <taxon>Bacillati</taxon>
        <taxon>Actinomycetota</taxon>
        <taxon>Actinomycetes</taxon>
        <taxon>Actinomycetales</taxon>
        <taxon>Actinomycetaceae</taxon>
        <taxon>Scrofimicrobium</taxon>
    </lineage>
</organism>
<sequence>MSSTTSNSGPHSFGRVDADGNVWVRDGNNERQVGSYPDGAPEDPLALYVRRFLDLEATVNLFETRLPGLSARDIDSTLQVLREQLVEPAVVGDIDSLRQRVEKLAEVAEARKAEIAVERAQAKEQALAKRTAIVEEAERIAGQDVDKTQWKQSGQKLRELLDEWKEAQRHGPRLDKTTEDGLWKRFSSARTVFDRNRRQFFAALDASQNEAKKLKEALIAEAEAIQLSEDWGPTSMAYRDLMDRWRRAGRAPRKIDDALWARFRAAQQVFFDRRRAHDQENDQRYAADLKVKEALVEQAEALLPIGDLEEAKQKLRAIQDQWEESGRLPNREGAKVEGRLRAVEEAVRQAEEAEWRRSNPETQARAEGMLSQLEDSIAELERELAAAQADGYADQVRDITEALETKRSWLKLVQESMN</sequence>
<dbReference type="RefSeq" id="WP_350257380.1">
    <property type="nucleotide sequence ID" value="NZ_CP138335.1"/>
</dbReference>
<gene>
    <name evidence="3" type="ORF">SAC06_05825</name>
</gene>